<dbReference type="KEGG" id="btur:DB313_01925"/>
<dbReference type="RefSeq" id="WP_120104174.1">
    <property type="nucleotide sequence ID" value="NZ_CP028884.1"/>
</dbReference>
<gene>
    <name evidence="2" type="ORF">DB313_01925</name>
</gene>
<reference evidence="2 3" key="1">
    <citation type="journal article" date="2018" name="Infect. Genet. Evol.">
        <title>Genome-wide analysis of Borrelia turcica and 'Candidatus Borrelia tachyglossi' shows relapsing fever-like genomes with unique genomic links to Lyme disease Borrelia.</title>
        <authorList>
            <person name="Gofton A.W."/>
            <person name="Margos G."/>
            <person name="Fingerle V."/>
            <person name="Hepner S."/>
            <person name="Loh S.M."/>
            <person name="Ryan U."/>
            <person name="Irwin P."/>
            <person name="Oskam C.L."/>
        </authorList>
    </citation>
    <scope>NUCLEOTIDE SEQUENCE [LARGE SCALE GENOMIC DNA]</scope>
    <source>
        <strain evidence="2 3">IST7</strain>
    </source>
</reference>
<dbReference type="OrthoDB" id="351986at2"/>
<organism evidence="2 3">
    <name type="scientific">Borrelia turcica IST7</name>
    <dbReference type="NCBI Taxonomy" id="1104446"/>
    <lineage>
        <taxon>Bacteria</taxon>
        <taxon>Pseudomonadati</taxon>
        <taxon>Spirochaetota</taxon>
        <taxon>Spirochaetia</taxon>
        <taxon>Spirochaetales</taxon>
        <taxon>Borreliaceae</taxon>
        <taxon>Borrelia</taxon>
    </lineage>
</organism>
<protein>
    <recommendedName>
        <fullName evidence="4">Outer membrane protein beta-barrel domain-containing protein</fullName>
    </recommendedName>
</protein>
<evidence type="ECO:0008006" key="4">
    <source>
        <dbReference type="Google" id="ProtNLM"/>
    </source>
</evidence>
<proteinExistence type="predicted"/>
<keyword evidence="1" id="KW-0812">Transmembrane</keyword>
<keyword evidence="1" id="KW-1133">Transmembrane helix</keyword>
<evidence type="ECO:0000256" key="1">
    <source>
        <dbReference type="SAM" id="Phobius"/>
    </source>
</evidence>
<evidence type="ECO:0000313" key="3">
    <source>
        <dbReference type="Proteomes" id="UP000275571"/>
    </source>
</evidence>
<sequence length="222" mass="25283">MSKFFYILVVVFVLSVFKLHAFSSGDTNVYGGVGVGVDNFSQDLYFYERLKYQAIFGSGLVVSNSLAFGGEVSFDARFLSKYTPYAREIVSMLTGASDIKELIRSPDIFELRDLSTSIRIYLNYFFVPNMSIFSLTIFSGLKISYMDFQSYSYGYLDYIVSENPVIVGLDVGTRINLGFIFLEYVISPIFYDKSLLFEQMHRVSVGFIYQYNVASISSTTYF</sequence>
<feature type="transmembrane region" description="Helical" evidence="1">
    <location>
        <begin position="121"/>
        <end position="141"/>
    </location>
</feature>
<accession>A0A386PKM3</accession>
<dbReference type="AlphaFoldDB" id="A0A386PKM3"/>
<dbReference type="Proteomes" id="UP000275571">
    <property type="component" value="Chromosome"/>
</dbReference>
<name>A0A386PKM3_9SPIR</name>
<keyword evidence="3" id="KW-1185">Reference proteome</keyword>
<dbReference type="EMBL" id="CP028884">
    <property type="protein sequence ID" value="AYE36251.1"/>
    <property type="molecule type" value="Genomic_DNA"/>
</dbReference>
<keyword evidence="1" id="KW-0472">Membrane</keyword>
<evidence type="ECO:0000313" key="2">
    <source>
        <dbReference type="EMBL" id="AYE36251.1"/>
    </source>
</evidence>